<protein>
    <recommendedName>
        <fullName evidence="4">Ecp2 effector protein domain-containing protein</fullName>
    </recommendedName>
</protein>
<reference evidence="2" key="1">
    <citation type="journal article" date="2020" name="Stud. Mycol.">
        <title>101 Dothideomycetes genomes: a test case for predicting lifestyles and emergence of pathogens.</title>
        <authorList>
            <person name="Haridas S."/>
            <person name="Albert R."/>
            <person name="Binder M."/>
            <person name="Bloem J."/>
            <person name="Labutti K."/>
            <person name="Salamov A."/>
            <person name="Andreopoulos B."/>
            <person name="Baker S."/>
            <person name="Barry K."/>
            <person name="Bills G."/>
            <person name="Bluhm B."/>
            <person name="Cannon C."/>
            <person name="Castanera R."/>
            <person name="Culley D."/>
            <person name="Daum C."/>
            <person name="Ezra D."/>
            <person name="Gonzalez J."/>
            <person name="Henrissat B."/>
            <person name="Kuo A."/>
            <person name="Liang C."/>
            <person name="Lipzen A."/>
            <person name="Lutzoni F."/>
            <person name="Magnuson J."/>
            <person name="Mondo S."/>
            <person name="Nolan M."/>
            <person name="Ohm R."/>
            <person name="Pangilinan J."/>
            <person name="Park H.-J."/>
            <person name="Ramirez L."/>
            <person name="Alfaro M."/>
            <person name="Sun H."/>
            <person name="Tritt A."/>
            <person name="Yoshinaga Y."/>
            <person name="Zwiers L.-H."/>
            <person name="Turgeon B."/>
            <person name="Goodwin S."/>
            <person name="Spatafora J."/>
            <person name="Crous P."/>
            <person name="Grigoriev I."/>
        </authorList>
    </citation>
    <scope>NUCLEOTIDE SEQUENCE</scope>
    <source>
        <strain evidence="2">SCOH1-5</strain>
    </source>
</reference>
<accession>A0A6A6FGX4</accession>
<keyword evidence="3" id="KW-1185">Reference proteome</keyword>
<feature type="signal peptide" evidence="1">
    <location>
        <begin position="1"/>
        <end position="20"/>
    </location>
</feature>
<dbReference type="OrthoDB" id="10491213at2759"/>
<sequence length="158" mass="18050">MKWTKLITLATCALPTLTSAYPPPAKGGTQVFTSETHDGNASEIAKCIGHLKQMLELTPKLSRKSGYRCGHSWWQFGGTNEFELTKHNLGAYLQCEEDLYKAATHRNDWFLCEVEDLWGWRVVAYSPFGEQVCLSDDNENHAPCRITKADDKRRLRNW</sequence>
<gene>
    <name evidence="2" type="ORF">CERZMDRAFT_97147</name>
</gene>
<organism evidence="2 3">
    <name type="scientific">Cercospora zeae-maydis SCOH1-5</name>
    <dbReference type="NCBI Taxonomy" id="717836"/>
    <lineage>
        <taxon>Eukaryota</taxon>
        <taxon>Fungi</taxon>
        <taxon>Dikarya</taxon>
        <taxon>Ascomycota</taxon>
        <taxon>Pezizomycotina</taxon>
        <taxon>Dothideomycetes</taxon>
        <taxon>Dothideomycetidae</taxon>
        <taxon>Mycosphaerellales</taxon>
        <taxon>Mycosphaerellaceae</taxon>
        <taxon>Cercospora</taxon>
    </lineage>
</organism>
<evidence type="ECO:0000256" key="1">
    <source>
        <dbReference type="SAM" id="SignalP"/>
    </source>
</evidence>
<dbReference type="Proteomes" id="UP000799539">
    <property type="component" value="Unassembled WGS sequence"/>
</dbReference>
<feature type="chain" id="PRO_5025606121" description="Ecp2 effector protein domain-containing protein" evidence="1">
    <location>
        <begin position="21"/>
        <end position="158"/>
    </location>
</feature>
<evidence type="ECO:0008006" key="4">
    <source>
        <dbReference type="Google" id="ProtNLM"/>
    </source>
</evidence>
<name>A0A6A6FGX4_9PEZI</name>
<evidence type="ECO:0000313" key="3">
    <source>
        <dbReference type="Proteomes" id="UP000799539"/>
    </source>
</evidence>
<keyword evidence="1" id="KW-0732">Signal</keyword>
<dbReference type="AlphaFoldDB" id="A0A6A6FGX4"/>
<proteinExistence type="predicted"/>
<evidence type="ECO:0000313" key="2">
    <source>
        <dbReference type="EMBL" id="KAF2212650.1"/>
    </source>
</evidence>
<dbReference type="EMBL" id="ML992672">
    <property type="protein sequence ID" value="KAF2212650.1"/>
    <property type="molecule type" value="Genomic_DNA"/>
</dbReference>